<keyword evidence="3" id="KW-0716">Sensory transduction</keyword>
<feature type="transmembrane region" description="Helical" evidence="10">
    <location>
        <begin position="169"/>
        <end position="190"/>
    </location>
</feature>
<accession>A0A9P0CXF6</accession>
<organism evidence="11 12">
    <name type="scientific">Psylliodes chrysocephalus</name>
    <dbReference type="NCBI Taxonomy" id="3402493"/>
    <lineage>
        <taxon>Eukaryota</taxon>
        <taxon>Metazoa</taxon>
        <taxon>Ecdysozoa</taxon>
        <taxon>Arthropoda</taxon>
        <taxon>Hexapoda</taxon>
        <taxon>Insecta</taxon>
        <taxon>Pterygota</taxon>
        <taxon>Neoptera</taxon>
        <taxon>Endopterygota</taxon>
        <taxon>Coleoptera</taxon>
        <taxon>Polyphaga</taxon>
        <taxon>Cucujiformia</taxon>
        <taxon>Chrysomeloidea</taxon>
        <taxon>Chrysomelidae</taxon>
        <taxon>Galerucinae</taxon>
        <taxon>Alticini</taxon>
        <taxon>Psylliodes</taxon>
    </lineage>
</organism>
<dbReference type="Proteomes" id="UP001153636">
    <property type="component" value="Chromosome 2"/>
</dbReference>
<dbReference type="OrthoDB" id="6695839at2759"/>
<evidence type="ECO:0000256" key="5">
    <source>
        <dbReference type="ARBA" id="ARBA00022725"/>
    </source>
</evidence>
<evidence type="ECO:0000313" key="11">
    <source>
        <dbReference type="EMBL" id="CAH1106442.1"/>
    </source>
</evidence>
<keyword evidence="2" id="KW-1003">Cell membrane</keyword>
<feature type="transmembrane region" description="Helical" evidence="10">
    <location>
        <begin position="36"/>
        <end position="58"/>
    </location>
</feature>
<keyword evidence="5" id="KW-0552">Olfaction</keyword>
<evidence type="ECO:0000256" key="4">
    <source>
        <dbReference type="ARBA" id="ARBA00022692"/>
    </source>
</evidence>
<evidence type="ECO:0000256" key="7">
    <source>
        <dbReference type="ARBA" id="ARBA00023136"/>
    </source>
</evidence>
<dbReference type="PANTHER" id="PTHR21137:SF35">
    <property type="entry name" value="ODORANT RECEPTOR 19A-RELATED"/>
    <property type="match status" value="1"/>
</dbReference>
<gene>
    <name evidence="11" type="ORF">PSYICH_LOCUS7851</name>
</gene>
<keyword evidence="4 10" id="KW-0812">Transmembrane</keyword>
<keyword evidence="7 10" id="KW-0472">Membrane</keyword>
<evidence type="ECO:0000256" key="10">
    <source>
        <dbReference type="SAM" id="Phobius"/>
    </source>
</evidence>
<feature type="transmembrane region" description="Helical" evidence="10">
    <location>
        <begin position="136"/>
        <end position="163"/>
    </location>
</feature>
<name>A0A9P0CXF6_9CUCU</name>
<keyword evidence="8" id="KW-0675">Receptor</keyword>
<proteinExistence type="predicted"/>
<evidence type="ECO:0000313" key="12">
    <source>
        <dbReference type="Proteomes" id="UP001153636"/>
    </source>
</evidence>
<dbReference type="GO" id="GO:0004984">
    <property type="term" value="F:olfactory receptor activity"/>
    <property type="evidence" value="ECO:0007669"/>
    <property type="project" value="InterPro"/>
</dbReference>
<keyword evidence="9" id="KW-0807">Transducer</keyword>
<sequence>MNRNIPGDTFEGTNHTCYDFMPYNFRIPFPTESKRNCILALTFLDLSFATWAFIISYYDGLFVGMLKCLKVQLVIASHVISTIRQRSLRKLKMQENMEIMRDDEYPELENEMYCQFNHVIKHTQLLFSVRDDIEGLLTFVTLFQTLSSLFMFASCMFVASIVPMSSPEFFAQMEFFISILIQLATMCWAANEITIAGHYLGTELFHSNWLSSSRRFKSSMLITMIRMQRPIILTIGKFTPLTITTLVNVCRGSFSYFAVFKTV</sequence>
<dbReference type="Pfam" id="PF02949">
    <property type="entry name" value="7tm_6"/>
    <property type="match status" value="1"/>
</dbReference>
<evidence type="ECO:0000256" key="6">
    <source>
        <dbReference type="ARBA" id="ARBA00022989"/>
    </source>
</evidence>
<dbReference type="GO" id="GO:0005549">
    <property type="term" value="F:odorant binding"/>
    <property type="evidence" value="ECO:0007669"/>
    <property type="project" value="InterPro"/>
</dbReference>
<comment type="subcellular location">
    <subcellularLocation>
        <location evidence="1">Cell membrane</location>
        <topology evidence="1">Multi-pass membrane protein</topology>
    </subcellularLocation>
</comment>
<dbReference type="EMBL" id="OV651814">
    <property type="protein sequence ID" value="CAH1106442.1"/>
    <property type="molecule type" value="Genomic_DNA"/>
</dbReference>
<dbReference type="GO" id="GO:0005886">
    <property type="term" value="C:plasma membrane"/>
    <property type="evidence" value="ECO:0007669"/>
    <property type="project" value="UniProtKB-SubCell"/>
</dbReference>
<evidence type="ECO:0000256" key="9">
    <source>
        <dbReference type="ARBA" id="ARBA00023224"/>
    </source>
</evidence>
<dbReference type="PANTHER" id="PTHR21137">
    <property type="entry name" value="ODORANT RECEPTOR"/>
    <property type="match status" value="1"/>
</dbReference>
<evidence type="ECO:0000256" key="2">
    <source>
        <dbReference type="ARBA" id="ARBA00022475"/>
    </source>
</evidence>
<keyword evidence="12" id="KW-1185">Reference proteome</keyword>
<dbReference type="AlphaFoldDB" id="A0A9P0CXF6"/>
<keyword evidence="6 10" id="KW-1133">Transmembrane helix</keyword>
<evidence type="ECO:0000256" key="1">
    <source>
        <dbReference type="ARBA" id="ARBA00004651"/>
    </source>
</evidence>
<dbReference type="InterPro" id="IPR004117">
    <property type="entry name" value="7tm6_olfct_rcpt"/>
</dbReference>
<evidence type="ECO:0000256" key="3">
    <source>
        <dbReference type="ARBA" id="ARBA00022606"/>
    </source>
</evidence>
<evidence type="ECO:0000256" key="8">
    <source>
        <dbReference type="ARBA" id="ARBA00023170"/>
    </source>
</evidence>
<protein>
    <submittedName>
        <fullName evidence="11">Uncharacterized protein</fullName>
    </submittedName>
</protein>
<reference evidence="11" key="1">
    <citation type="submission" date="2022-01" db="EMBL/GenBank/DDBJ databases">
        <authorList>
            <person name="King R."/>
        </authorList>
    </citation>
    <scope>NUCLEOTIDE SEQUENCE</scope>
</reference>
<dbReference type="GO" id="GO:0007165">
    <property type="term" value="P:signal transduction"/>
    <property type="evidence" value="ECO:0007669"/>
    <property type="project" value="UniProtKB-KW"/>
</dbReference>